<accession>A0A1G4I509</accession>
<dbReference type="RefSeq" id="XP_067078285.1">
    <property type="nucleotide sequence ID" value="XM_067222184.1"/>
</dbReference>
<dbReference type="VEuPathDB" id="TriTrypDB:TEOVI_000863300"/>
<evidence type="ECO:0000256" key="1">
    <source>
        <dbReference type="SAM" id="MobiDB-lite"/>
    </source>
</evidence>
<name>A0A1G4I509_TRYEQ</name>
<organism evidence="3 4">
    <name type="scientific">Trypanosoma equiperdum</name>
    <dbReference type="NCBI Taxonomy" id="5694"/>
    <lineage>
        <taxon>Eukaryota</taxon>
        <taxon>Discoba</taxon>
        <taxon>Euglenozoa</taxon>
        <taxon>Kinetoplastea</taxon>
        <taxon>Metakinetoplastina</taxon>
        <taxon>Trypanosomatida</taxon>
        <taxon>Trypanosomatidae</taxon>
        <taxon>Trypanosoma</taxon>
    </lineage>
</organism>
<protein>
    <recommendedName>
        <fullName evidence="5">Trypanosomal VSG domain containing protein</fullName>
    </recommendedName>
</protein>
<proteinExistence type="predicted"/>
<feature type="compositionally biased region" description="Basic and acidic residues" evidence="1">
    <location>
        <begin position="80"/>
        <end position="107"/>
    </location>
</feature>
<dbReference type="AlphaFoldDB" id="A0A1G4I509"/>
<keyword evidence="4" id="KW-1185">Reference proteome</keyword>
<dbReference type="GeneID" id="92382567"/>
<feature type="chain" id="PRO_5009235360" description="Trypanosomal VSG domain containing protein" evidence="2">
    <location>
        <begin position="25"/>
        <end position="113"/>
    </location>
</feature>
<evidence type="ECO:0000313" key="4">
    <source>
        <dbReference type="Proteomes" id="UP000195570"/>
    </source>
</evidence>
<dbReference type="EMBL" id="CZPT02000642">
    <property type="protein sequence ID" value="SCU66905.1"/>
    <property type="molecule type" value="Genomic_DNA"/>
</dbReference>
<evidence type="ECO:0000313" key="3">
    <source>
        <dbReference type="EMBL" id="SCU66905.1"/>
    </source>
</evidence>
<evidence type="ECO:0008006" key="5">
    <source>
        <dbReference type="Google" id="ProtNLM"/>
    </source>
</evidence>
<evidence type="ECO:0000256" key="2">
    <source>
        <dbReference type="SAM" id="SignalP"/>
    </source>
</evidence>
<keyword evidence="2" id="KW-0732">Signal</keyword>
<feature type="region of interest" description="Disordered" evidence="1">
    <location>
        <begin position="80"/>
        <end position="113"/>
    </location>
</feature>
<dbReference type="Proteomes" id="UP000195570">
    <property type="component" value="Unassembled WGS sequence"/>
</dbReference>
<comment type="caution">
    <text evidence="3">The sequence shown here is derived from an EMBL/GenBank/DDBJ whole genome shotgun (WGS) entry which is preliminary data.</text>
</comment>
<gene>
    <name evidence="3" type="ORF">TEOVI_000863300</name>
</gene>
<sequence length="113" mass="12320">MQKAAILAVALFAAAETLPRQATAVNAGHNIAYGAILFQALPLGDDHVTFKTPLAYIPNPPLEICKLNMSLADPALRKRFEPEPDGIKEKAKPKRTENFPIEREDKSNVLADA</sequence>
<feature type="signal peptide" evidence="2">
    <location>
        <begin position="1"/>
        <end position="24"/>
    </location>
</feature>
<reference evidence="3" key="1">
    <citation type="submission" date="2016-09" db="EMBL/GenBank/DDBJ databases">
        <authorList>
            <person name="Hebert L."/>
            <person name="Moumen B."/>
        </authorList>
    </citation>
    <scope>NUCLEOTIDE SEQUENCE [LARGE SCALE GENOMIC DNA]</scope>
    <source>
        <strain evidence="3">OVI</strain>
    </source>
</reference>